<name>A0A7H1MMT2_9LACO</name>
<dbReference type="Pfam" id="PF01381">
    <property type="entry name" value="HTH_3"/>
    <property type="match status" value="1"/>
</dbReference>
<dbReference type="GO" id="GO:0003677">
    <property type="term" value="F:DNA binding"/>
    <property type="evidence" value="ECO:0007669"/>
    <property type="project" value="InterPro"/>
</dbReference>
<dbReference type="RefSeq" id="WP_006845111.1">
    <property type="nucleotide sequence ID" value="NZ_CP026847.1"/>
</dbReference>
<reference evidence="1 2" key="1">
    <citation type="submission" date="2019-08" db="EMBL/GenBank/DDBJ databases">
        <authorList>
            <person name="Chang H.C."/>
            <person name="Mun S.Y."/>
        </authorList>
    </citation>
    <scope>NUCLEOTIDE SEQUENCE [LARGE SCALE GENOMIC DNA]</scope>
    <source>
        <strain evidence="1 2">SK</strain>
    </source>
</reference>
<sequence length="119" mass="13453">MSIFERTKEIAKSKGLNLRQLEDKAGLGTNSLYRWKTYNPRMESLNAVADVLGVSTDYLLGNTDNIVPIQEKSINEPMDLYEVDDSERDEMVSAGGRPISDEDWAIIKAVLAKYPKRED</sequence>
<dbReference type="InterPro" id="IPR001387">
    <property type="entry name" value="Cro/C1-type_HTH"/>
</dbReference>
<dbReference type="SUPFAM" id="SSF47413">
    <property type="entry name" value="lambda repressor-like DNA-binding domains"/>
    <property type="match status" value="1"/>
</dbReference>
<dbReference type="CDD" id="cd00093">
    <property type="entry name" value="HTH_XRE"/>
    <property type="match status" value="1"/>
</dbReference>
<dbReference type="Proteomes" id="UP000516446">
    <property type="component" value="Chromosome"/>
</dbReference>
<dbReference type="Pfam" id="PF06543">
    <property type="entry name" value="Lac_bphage_repr"/>
    <property type="match status" value="1"/>
</dbReference>
<evidence type="ECO:0000313" key="1">
    <source>
        <dbReference type="EMBL" id="QNT64768.1"/>
    </source>
</evidence>
<dbReference type="SMART" id="SM00530">
    <property type="entry name" value="HTH_XRE"/>
    <property type="match status" value="1"/>
</dbReference>
<dbReference type="InterPro" id="IPR010982">
    <property type="entry name" value="Lambda_DNA-bd_dom_sf"/>
</dbReference>
<keyword evidence="2" id="KW-1185">Reference proteome</keyword>
<evidence type="ECO:0000313" key="2">
    <source>
        <dbReference type="Proteomes" id="UP000516446"/>
    </source>
</evidence>
<organism evidence="1 2">
    <name type="scientific">Weissella koreensis</name>
    <dbReference type="NCBI Taxonomy" id="165096"/>
    <lineage>
        <taxon>Bacteria</taxon>
        <taxon>Bacillati</taxon>
        <taxon>Bacillota</taxon>
        <taxon>Bacilli</taxon>
        <taxon>Lactobacillales</taxon>
        <taxon>Lactobacillaceae</taxon>
        <taxon>Weissella</taxon>
    </lineage>
</organism>
<proteinExistence type="predicted"/>
<protein>
    <submittedName>
        <fullName evidence="1">Helix-turn-helix domain-containing protein</fullName>
    </submittedName>
</protein>
<dbReference type="Gene3D" id="1.10.260.40">
    <property type="entry name" value="lambda repressor-like DNA-binding domains"/>
    <property type="match status" value="1"/>
</dbReference>
<gene>
    <name evidence="1" type="ORF">FY536_05635</name>
</gene>
<dbReference type="AlphaFoldDB" id="A0A7H1MMT2"/>
<dbReference type="PROSITE" id="PS50943">
    <property type="entry name" value="HTH_CROC1"/>
    <property type="match status" value="1"/>
</dbReference>
<accession>A0A7H1MMT2</accession>
<dbReference type="InterPro" id="IPR009498">
    <property type="entry name" value="Phage_4268_Orf1_C"/>
</dbReference>
<dbReference type="EMBL" id="CP043431">
    <property type="protein sequence ID" value="QNT64768.1"/>
    <property type="molecule type" value="Genomic_DNA"/>
</dbReference>